<keyword evidence="9 14" id="KW-1133">Transmembrane helix</keyword>
<dbReference type="Pfam" id="PF11883">
    <property type="entry name" value="DUF3403"/>
    <property type="match status" value="1"/>
</dbReference>
<keyword evidence="3 13" id="KW-0808">Transferase</keyword>
<dbReference type="InterPro" id="IPR008271">
    <property type="entry name" value="Ser/Thr_kinase_AS"/>
</dbReference>
<dbReference type="InterPro" id="IPR021820">
    <property type="entry name" value="S-locus_recpt_kinase_C"/>
</dbReference>
<dbReference type="InterPro" id="IPR024171">
    <property type="entry name" value="SRK-like_kinase"/>
</dbReference>
<evidence type="ECO:0000259" key="18">
    <source>
        <dbReference type="PROSITE" id="PS50948"/>
    </source>
</evidence>
<dbReference type="PROSITE" id="PS50948">
    <property type="entry name" value="PAN"/>
    <property type="match status" value="1"/>
</dbReference>
<dbReference type="Proteomes" id="UP001174677">
    <property type="component" value="Chromosome 15"/>
</dbReference>
<evidence type="ECO:0000256" key="14">
    <source>
        <dbReference type="SAM" id="Phobius"/>
    </source>
</evidence>
<keyword evidence="5 15" id="KW-0732">Signal</keyword>
<dbReference type="Gene3D" id="1.10.510.10">
    <property type="entry name" value="Transferase(Phosphotransferase) domain 1"/>
    <property type="match status" value="1"/>
</dbReference>
<evidence type="ECO:0000256" key="13">
    <source>
        <dbReference type="PIRNR" id="PIRNR000641"/>
    </source>
</evidence>
<comment type="catalytic activity">
    <reaction evidence="13">
        <text>L-seryl-[protein] + ATP = O-phospho-L-seryl-[protein] + ADP + H(+)</text>
        <dbReference type="Rhea" id="RHEA:17989"/>
        <dbReference type="Rhea" id="RHEA-COMP:9863"/>
        <dbReference type="Rhea" id="RHEA-COMP:11604"/>
        <dbReference type="ChEBI" id="CHEBI:15378"/>
        <dbReference type="ChEBI" id="CHEBI:29999"/>
        <dbReference type="ChEBI" id="CHEBI:30616"/>
        <dbReference type="ChEBI" id="CHEBI:83421"/>
        <dbReference type="ChEBI" id="CHEBI:456216"/>
        <dbReference type="EC" id="2.7.11.1"/>
    </reaction>
</comment>
<comment type="catalytic activity">
    <reaction evidence="13">
        <text>L-threonyl-[protein] + ATP = O-phospho-L-threonyl-[protein] + ADP + H(+)</text>
        <dbReference type="Rhea" id="RHEA:46608"/>
        <dbReference type="Rhea" id="RHEA-COMP:11060"/>
        <dbReference type="Rhea" id="RHEA-COMP:11605"/>
        <dbReference type="ChEBI" id="CHEBI:15378"/>
        <dbReference type="ChEBI" id="CHEBI:30013"/>
        <dbReference type="ChEBI" id="CHEBI:30616"/>
        <dbReference type="ChEBI" id="CHEBI:61977"/>
        <dbReference type="ChEBI" id="CHEBI:456216"/>
        <dbReference type="EC" id="2.7.11.1"/>
    </reaction>
</comment>
<dbReference type="SMART" id="SM00108">
    <property type="entry name" value="B_lectin"/>
    <property type="match status" value="1"/>
</dbReference>
<feature type="domain" description="Bulb-type lectin" evidence="17">
    <location>
        <begin position="21"/>
        <end position="143"/>
    </location>
</feature>
<dbReference type="InterPro" id="IPR036426">
    <property type="entry name" value="Bulb-type_lectin_dom_sf"/>
</dbReference>
<dbReference type="CDD" id="cd01098">
    <property type="entry name" value="PAN_AP_plant"/>
    <property type="match status" value="1"/>
</dbReference>
<keyword evidence="6 13" id="KW-0547">Nucleotide-binding</keyword>
<feature type="domain" description="Protein kinase" evidence="16">
    <location>
        <begin position="394"/>
        <end position="727"/>
    </location>
</feature>
<organism evidence="19 20">
    <name type="scientific">Hevea brasiliensis</name>
    <name type="common">Para rubber tree</name>
    <name type="synonym">Siphonia brasiliensis</name>
    <dbReference type="NCBI Taxonomy" id="3981"/>
    <lineage>
        <taxon>Eukaryota</taxon>
        <taxon>Viridiplantae</taxon>
        <taxon>Streptophyta</taxon>
        <taxon>Embryophyta</taxon>
        <taxon>Tracheophyta</taxon>
        <taxon>Spermatophyta</taxon>
        <taxon>Magnoliopsida</taxon>
        <taxon>eudicotyledons</taxon>
        <taxon>Gunneridae</taxon>
        <taxon>Pentapetalae</taxon>
        <taxon>rosids</taxon>
        <taxon>fabids</taxon>
        <taxon>Malpighiales</taxon>
        <taxon>Euphorbiaceae</taxon>
        <taxon>Crotonoideae</taxon>
        <taxon>Micrandreae</taxon>
        <taxon>Hevea</taxon>
    </lineage>
</organism>
<dbReference type="PIRSF" id="PIRSF000641">
    <property type="entry name" value="SRK"/>
    <property type="match status" value="1"/>
</dbReference>
<dbReference type="InterPro" id="IPR001480">
    <property type="entry name" value="Bulb-type_lectin_dom"/>
</dbReference>
<evidence type="ECO:0000256" key="3">
    <source>
        <dbReference type="ARBA" id="ARBA00022679"/>
    </source>
</evidence>
<dbReference type="InterPro" id="IPR003609">
    <property type="entry name" value="Pan_app"/>
</dbReference>
<dbReference type="Pfam" id="PF00954">
    <property type="entry name" value="S_locus_glycop"/>
    <property type="match status" value="1"/>
</dbReference>
<evidence type="ECO:0000313" key="19">
    <source>
        <dbReference type="EMBL" id="KAJ9153660.1"/>
    </source>
</evidence>
<evidence type="ECO:0000313" key="20">
    <source>
        <dbReference type="Proteomes" id="UP001174677"/>
    </source>
</evidence>
<evidence type="ECO:0000256" key="8">
    <source>
        <dbReference type="ARBA" id="ARBA00022840"/>
    </source>
</evidence>
<keyword evidence="7 13" id="KW-0418">Kinase</keyword>
<evidence type="ECO:0000256" key="7">
    <source>
        <dbReference type="ARBA" id="ARBA00022777"/>
    </source>
</evidence>
<dbReference type="InterPro" id="IPR011009">
    <property type="entry name" value="Kinase-like_dom_sf"/>
</dbReference>
<dbReference type="SMART" id="SM00473">
    <property type="entry name" value="PAN_AP"/>
    <property type="match status" value="1"/>
</dbReference>
<sequence>MGLTMLFCSLLLYTLSISTAQDSITPGQSMKDGETLISAGGSFELGFFSQGNSSSGRFLGIWYRKIRSRTAVWVANRETPFWNTFGVLTVDEQGFLLLKNGTNSIVWSSNTSGTPQNPVAQLLDSGNLVVKDGNGSNPENISWKSFDFPYDTLLPGMKLGWNLNLGLNRFLLSWKSIDDPTMHKIQSRFGSWNGLQCTGTPQQKPNSVFDFMFVSNEHEIYYSYDLKNSSVVSRLVLSERGIAERHIWTDRTQSWTLFFGMPIDQCDTYALCGPYGSCNINNYPVCACLEGFVPKSPAEWNVSDWSNGTQLNCHGGDGFRKHIGMKLPDTSSSWVDKSIGLKECEELCLRNCSCMAYANSDIRGSGCLLWFDDLIDLRKFTEGGQDLYIRMAASELAPIEAKGQSNERRKVAIVVSCLVIVAGLLAVRLVLWIRRQKLLQQETLIVQKIFFIFEVILIAKLQHRNLVKLFGCCIQGDEKMLIYEFMLNKSLDSFLFDETRSKFLGWNIRFHVIGGIARGLLYLHQNSKLRIIHRDLKASNILLDSDMNPKTSDFGLTRTFGQDQSAANTERVVGTYGYMSPEYIVDGLFSVKSNVFSFGLLGLQIICRKRSQKFCHSGHGLNLLAHAWRLWMEERAIELLDPLLRNSCSVPQVLRCIHVGLLCVQRLPLETPDMSAVFVMLGSESPLPQPMPPGFYIERNPFDAELSSSKVGTWSRNEITTTLLELR</sequence>
<keyword evidence="4 14" id="KW-0812">Transmembrane</keyword>
<evidence type="ECO:0000256" key="1">
    <source>
        <dbReference type="ARBA" id="ARBA00004479"/>
    </source>
</evidence>
<keyword evidence="20" id="KW-1185">Reference proteome</keyword>
<protein>
    <recommendedName>
        <fullName evidence="13">Receptor-like serine/threonine-protein kinase</fullName>
        <ecNumber evidence="13">2.7.11.1</ecNumber>
    </recommendedName>
</protein>
<comment type="similarity">
    <text evidence="13">Belongs to the protein kinase superfamily. Ser/Thr protein kinase family.</text>
</comment>
<evidence type="ECO:0000259" key="17">
    <source>
        <dbReference type="PROSITE" id="PS50927"/>
    </source>
</evidence>
<keyword evidence="12" id="KW-0325">Glycoprotein</keyword>
<keyword evidence="10 14" id="KW-0472">Membrane</keyword>
<evidence type="ECO:0000259" key="16">
    <source>
        <dbReference type="PROSITE" id="PS50011"/>
    </source>
</evidence>
<dbReference type="SMART" id="SM00220">
    <property type="entry name" value="S_TKc"/>
    <property type="match status" value="1"/>
</dbReference>
<dbReference type="EMBL" id="JARPOI010000015">
    <property type="protein sequence ID" value="KAJ9153660.1"/>
    <property type="molecule type" value="Genomic_DNA"/>
</dbReference>
<dbReference type="PANTHER" id="PTHR32444">
    <property type="entry name" value="BULB-TYPE LECTIN DOMAIN-CONTAINING PROTEIN"/>
    <property type="match status" value="1"/>
</dbReference>
<evidence type="ECO:0000256" key="4">
    <source>
        <dbReference type="ARBA" id="ARBA00022692"/>
    </source>
</evidence>
<dbReference type="InterPro" id="IPR000858">
    <property type="entry name" value="S_locus_glycoprot_dom"/>
</dbReference>
<name>A0ABQ9KYP1_HEVBR</name>
<dbReference type="Gene3D" id="3.30.200.20">
    <property type="entry name" value="Phosphorylase Kinase, domain 1"/>
    <property type="match status" value="1"/>
</dbReference>
<dbReference type="EC" id="2.7.11.1" evidence="13"/>
<feature type="domain" description="Apple" evidence="18">
    <location>
        <begin position="313"/>
        <end position="392"/>
    </location>
</feature>
<accession>A0ABQ9KYP1</accession>
<dbReference type="Pfam" id="PF08276">
    <property type="entry name" value="PAN_2"/>
    <property type="match status" value="1"/>
</dbReference>
<dbReference type="PROSITE" id="PS50011">
    <property type="entry name" value="PROTEIN_KINASE_DOM"/>
    <property type="match status" value="1"/>
</dbReference>
<dbReference type="Gene3D" id="2.90.10.10">
    <property type="entry name" value="Bulb-type lectin domain"/>
    <property type="match status" value="1"/>
</dbReference>
<feature type="signal peptide" evidence="15">
    <location>
        <begin position="1"/>
        <end position="20"/>
    </location>
</feature>
<dbReference type="PANTHER" id="PTHR32444:SF183">
    <property type="entry name" value="APPLE DOMAIN-CONTAINING PROTEIN"/>
    <property type="match status" value="1"/>
</dbReference>
<reference evidence="19 20" key="1">
    <citation type="journal article" date="2023" name="Plant Biotechnol. J.">
        <title>Chromosome-level wild Hevea brasiliensis genome provides new tools for genomic-assisted breeding and valuable loci to elevate rubber yield.</title>
        <authorList>
            <person name="Cheng H."/>
            <person name="Song X."/>
            <person name="Hu Y."/>
            <person name="Wu T."/>
            <person name="Yang Q."/>
            <person name="An Z."/>
            <person name="Feng S."/>
            <person name="Deng Z."/>
            <person name="Wu W."/>
            <person name="Zeng X."/>
            <person name="Tu M."/>
            <person name="Wang X."/>
            <person name="Huang H."/>
        </authorList>
    </citation>
    <scope>NUCLEOTIDE SEQUENCE [LARGE SCALE GENOMIC DNA]</scope>
    <source>
        <strain evidence="19">MT/VB/25A 57/8</strain>
    </source>
</reference>
<dbReference type="Pfam" id="PF07714">
    <property type="entry name" value="PK_Tyr_Ser-Thr"/>
    <property type="match status" value="1"/>
</dbReference>
<dbReference type="CDD" id="cd00028">
    <property type="entry name" value="B_lectin"/>
    <property type="match status" value="1"/>
</dbReference>
<dbReference type="SUPFAM" id="SSF56112">
    <property type="entry name" value="Protein kinase-like (PK-like)"/>
    <property type="match status" value="1"/>
</dbReference>
<keyword evidence="2 13" id="KW-0723">Serine/threonine-protein kinase</keyword>
<dbReference type="SUPFAM" id="SSF51110">
    <property type="entry name" value="alpha-D-mannose-specific plant lectins"/>
    <property type="match status" value="1"/>
</dbReference>
<dbReference type="PROSITE" id="PS50927">
    <property type="entry name" value="BULB_LECTIN"/>
    <property type="match status" value="1"/>
</dbReference>
<comment type="caution">
    <text evidence="19">The sequence shown here is derived from an EMBL/GenBank/DDBJ whole genome shotgun (WGS) entry which is preliminary data.</text>
</comment>
<keyword evidence="11" id="KW-1015">Disulfide bond</keyword>
<evidence type="ECO:0000256" key="10">
    <source>
        <dbReference type="ARBA" id="ARBA00023136"/>
    </source>
</evidence>
<dbReference type="Pfam" id="PF01453">
    <property type="entry name" value="B_lectin"/>
    <property type="match status" value="1"/>
</dbReference>
<feature type="transmembrane region" description="Helical" evidence="14">
    <location>
        <begin position="411"/>
        <end position="431"/>
    </location>
</feature>
<evidence type="ECO:0000256" key="5">
    <source>
        <dbReference type="ARBA" id="ARBA00022729"/>
    </source>
</evidence>
<evidence type="ECO:0000256" key="9">
    <source>
        <dbReference type="ARBA" id="ARBA00022989"/>
    </source>
</evidence>
<keyword evidence="8 13" id="KW-0067">ATP-binding</keyword>
<evidence type="ECO:0000256" key="12">
    <source>
        <dbReference type="ARBA" id="ARBA00023180"/>
    </source>
</evidence>
<comment type="subcellular location">
    <subcellularLocation>
        <location evidence="1">Membrane</location>
        <topology evidence="1">Single-pass type I membrane protein</topology>
    </subcellularLocation>
</comment>
<feature type="chain" id="PRO_5046419094" description="Receptor-like serine/threonine-protein kinase" evidence="15">
    <location>
        <begin position="21"/>
        <end position="727"/>
    </location>
</feature>
<evidence type="ECO:0000256" key="15">
    <source>
        <dbReference type="SAM" id="SignalP"/>
    </source>
</evidence>
<proteinExistence type="inferred from homology"/>
<evidence type="ECO:0000256" key="2">
    <source>
        <dbReference type="ARBA" id="ARBA00022527"/>
    </source>
</evidence>
<gene>
    <name evidence="19" type="ORF">P3X46_027078</name>
</gene>
<evidence type="ECO:0000256" key="6">
    <source>
        <dbReference type="ARBA" id="ARBA00022741"/>
    </source>
</evidence>
<dbReference type="PROSITE" id="PS00108">
    <property type="entry name" value="PROTEIN_KINASE_ST"/>
    <property type="match status" value="1"/>
</dbReference>
<evidence type="ECO:0000256" key="11">
    <source>
        <dbReference type="ARBA" id="ARBA00023157"/>
    </source>
</evidence>
<dbReference type="InterPro" id="IPR001245">
    <property type="entry name" value="Ser-Thr/Tyr_kinase_cat_dom"/>
</dbReference>
<dbReference type="InterPro" id="IPR000719">
    <property type="entry name" value="Prot_kinase_dom"/>
</dbReference>